<dbReference type="Proteomes" id="UP000177605">
    <property type="component" value="Unassembled WGS sequence"/>
</dbReference>
<gene>
    <name evidence="2" type="ORF">A2669_01455</name>
</gene>
<organism evidence="2 3">
    <name type="scientific">Candidatus Yanofskybacteria bacterium RIFCSPHIGHO2_01_FULL_48_25b</name>
    <dbReference type="NCBI Taxonomy" id="1802672"/>
    <lineage>
        <taxon>Bacteria</taxon>
        <taxon>Candidatus Yanofskyibacteriota</taxon>
    </lineage>
</organism>
<name>A0A1F8EZW4_9BACT</name>
<sequence length="96" mass="10235">MLLLVLVGIRPFDTASAPSGRGDVSLGGGTTTGTSSSTTTPSRDVAEQDDKSAQPARRTKALSEMTKLECDDYWLSRGILTETPGDSHWSPDRGCY</sequence>
<dbReference type="AlphaFoldDB" id="A0A1F8EZW4"/>
<reference evidence="2 3" key="1">
    <citation type="journal article" date="2016" name="Nat. Commun.">
        <title>Thousands of microbial genomes shed light on interconnected biogeochemical processes in an aquifer system.</title>
        <authorList>
            <person name="Anantharaman K."/>
            <person name="Brown C.T."/>
            <person name="Hug L.A."/>
            <person name="Sharon I."/>
            <person name="Castelle C.J."/>
            <person name="Probst A.J."/>
            <person name="Thomas B.C."/>
            <person name="Singh A."/>
            <person name="Wilkins M.J."/>
            <person name="Karaoz U."/>
            <person name="Brodie E.L."/>
            <person name="Williams K.H."/>
            <person name="Hubbard S.S."/>
            <person name="Banfield J.F."/>
        </authorList>
    </citation>
    <scope>NUCLEOTIDE SEQUENCE [LARGE SCALE GENOMIC DNA]</scope>
</reference>
<dbReference type="EMBL" id="MGJM01000014">
    <property type="protein sequence ID" value="OGN06414.1"/>
    <property type="molecule type" value="Genomic_DNA"/>
</dbReference>
<protein>
    <submittedName>
        <fullName evidence="2">Uncharacterized protein</fullName>
    </submittedName>
</protein>
<evidence type="ECO:0000313" key="2">
    <source>
        <dbReference type="EMBL" id="OGN06414.1"/>
    </source>
</evidence>
<proteinExistence type="predicted"/>
<feature type="region of interest" description="Disordered" evidence="1">
    <location>
        <begin position="13"/>
        <end position="61"/>
    </location>
</feature>
<comment type="caution">
    <text evidence="2">The sequence shown here is derived from an EMBL/GenBank/DDBJ whole genome shotgun (WGS) entry which is preliminary data.</text>
</comment>
<accession>A0A1F8EZW4</accession>
<evidence type="ECO:0000313" key="3">
    <source>
        <dbReference type="Proteomes" id="UP000177605"/>
    </source>
</evidence>
<evidence type="ECO:0000256" key="1">
    <source>
        <dbReference type="SAM" id="MobiDB-lite"/>
    </source>
</evidence>